<dbReference type="Gene3D" id="2.120.10.30">
    <property type="entry name" value="TolB, C-terminal domain"/>
    <property type="match status" value="1"/>
</dbReference>
<keyword evidence="4" id="KW-1185">Reference proteome</keyword>
<feature type="region of interest" description="Disordered" evidence="1">
    <location>
        <begin position="1"/>
        <end position="32"/>
    </location>
</feature>
<evidence type="ECO:0000256" key="1">
    <source>
        <dbReference type="SAM" id="MobiDB-lite"/>
    </source>
</evidence>
<dbReference type="SUPFAM" id="SSF63829">
    <property type="entry name" value="Calcium-dependent phosphotriesterase"/>
    <property type="match status" value="1"/>
</dbReference>
<gene>
    <name evidence="3" type="ORF">A7U60_g1075</name>
</gene>
<dbReference type="InterPro" id="IPR011042">
    <property type="entry name" value="6-blade_b-propeller_TolB-like"/>
</dbReference>
<comment type="caution">
    <text evidence="3">The sequence shown here is derived from an EMBL/GenBank/DDBJ whole genome shotgun (WGS) entry which is preliminary data.</text>
</comment>
<dbReference type="Proteomes" id="UP000757232">
    <property type="component" value="Unassembled WGS sequence"/>
</dbReference>
<protein>
    <submittedName>
        <fullName evidence="3">D-lactonohydrolase-like protein</fullName>
    </submittedName>
</protein>
<dbReference type="EMBL" id="LNZH02000073">
    <property type="protein sequence ID" value="OCB91678.1"/>
    <property type="molecule type" value="Genomic_DNA"/>
</dbReference>
<feature type="domain" description="SMP-30/Gluconolactonase/LRE-like region" evidence="2">
    <location>
        <begin position="215"/>
        <end position="419"/>
    </location>
</feature>
<sequence>MASPGDASGDDGAAGIEPSTSRESAIRTGPIAKTDTNSSATMVVLTILAALVALLGIEYAGGLGEASSLYDTGSQLPTQSVFVDPLSFNVIGTNGTFRNASQPYNPTGASPPFFQIFSRDFLDVLGPNPSIRLIAENATFAFAHEAPIWVPSTDEVFFASNDGGPLGMSDLDHNSQVSTINLTDPAISSGGLANYTKVPLSDDVQMNNGGTPFRGQNLLVTSGRGGLPPSLVLVNPRPPFNSTVLLDNFFGRQFNSLNDVKIHPTSKKIFFTDVAYGFLNHFRPLPQLPNQVYRFDPDTGSLRVVADGFDRCNGIAFSGDGKTAFITDTGESGGFLGNNQTEPATIYAFDVDPKTHAFKNRRVFAYVDNGVPDGIQVDLKGRVYSGTGDGVQVWSPDGELLGKFFLGTTSANMVFAGPGRLVILAETAIYLAHIAATGLPLETF</sequence>
<dbReference type="PANTHER" id="PTHR47064:SF2">
    <property type="entry name" value="SMP-30_GLUCONOLACTONASE_LRE-LIKE REGION DOMAIN-CONTAINING PROTEIN-RELATED"/>
    <property type="match status" value="1"/>
</dbReference>
<accession>A0A9Q5I4U5</accession>
<dbReference type="AlphaFoldDB" id="A0A9Q5I4U5"/>
<organism evidence="3 4">
    <name type="scientific">Sanghuangporus baumii</name>
    <name type="common">Phellinus baumii</name>
    <dbReference type="NCBI Taxonomy" id="108892"/>
    <lineage>
        <taxon>Eukaryota</taxon>
        <taxon>Fungi</taxon>
        <taxon>Dikarya</taxon>
        <taxon>Basidiomycota</taxon>
        <taxon>Agaricomycotina</taxon>
        <taxon>Agaricomycetes</taxon>
        <taxon>Hymenochaetales</taxon>
        <taxon>Hymenochaetaceae</taxon>
        <taxon>Sanghuangporus</taxon>
    </lineage>
</organism>
<evidence type="ECO:0000259" key="2">
    <source>
        <dbReference type="Pfam" id="PF08450"/>
    </source>
</evidence>
<dbReference type="PANTHER" id="PTHR47064">
    <property type="entry name" value="PUTATIVE (AFU_ORTHOLOGUE AFUA_1G08990)-RELATED"/>
    <property type="match status" value="1"/>
</dbReference>
<feature type="compositionally biased region" description="Low complexity" evidence="1">
    <location>
        <begin position="1"/>
        <end position="15"/>
    </location>
</feature>
<name>A0A9Q5I4U5_SANBA</name>
<reference evidence="3" key="1">
    <citation type="submission" date="2016-06" db="EMBL/GenBank/DDBJ databases">
        <title>Draft Genome sequence of the fungus Inonotus baumii.</title>
        <authorList>
            <person name="Zhu H."/>
            <person name="Lin W."/>
        </authorList>
    </citation>
    <scope>NUCLEOTIDE SEQUENCE</scope>
    <source>
        <strain evidence="3">821</strain>
    </source>
</reference>
<proteinExistence type="predicted"/>
<dbReference type="Pfam" id="PF08450">
    <property type="entry name" value="SGL"/>
    <property type="match status" value="1"/>
</dbReference>
<evidence type="ECO:0000313" key="3">
    <source>
        <dbReference type="EMBL" id="OCB91678.1"/>
    </source>
</evidence>
<evidence type="ECO:0000313" key="4">
    <source>
        <dbReference type="Proteomes" id="UP000757232"/>
    </source>
</evidence>
<dbReference type="OrthoDB" id="423498at2759"/>
<dbReference type="InterPro" id="IPR052988">
    <property type="entry name" value="Oryzine_lactonohydrolase"/>
</dbReference>
<dbReference type="InterPro" id="IPR013658">
    <property type="entry name" value="SGL"/>
</dbReference>